<accession>A0AC60PQV5</accession>
<evidence type="ECO:0000313" key="1">
    <source>
        <dbReference type="EMBL" id="KAG0423463.1"/>
    </source>
</evidence>
<feature type="non-terminal residue" evidence="1">
    <location>
        <position position="1"/>
    </location>
</feature>
<proteinExistence type="predicted"/>
<organism evidence="1 2">
    <name type="scientific">Ixodes persulcatus</name>
    <name type="common">Taiga tick</name>
    <dbReference type="NCBI Taxonomy" id="34615"/>
    <lineage>
        <taxon>Eukaryota</taxon>
        <taxon>Metazoa</taxon>
        <taxon>Ecdysozoa</taxon>
        <taxon>Arthropoda</taxon>
        <taxon>Chelicerata</taxon>
        <taxon>Arachnida</taxon>
        <taxon>Acari</taxon>
        <taxon>Parasitiformes</taxon>
        <taxon>Ixodida</taxon>
        <taxon>Ixodoidea</taxon>
        <taxon>Ixodidae</taxon>
        <taxon>Ixodinae</taxon>
        <taxon>Ixodes</taxon>
    </lineage>
</organism>
<evidence type="ECO:0000313" key="2">
    <source>
        <dbReference type="Proteomes" id="UP000805193"/>
    </source>
</evidence>
<protein>
    <submittedName>
        <fullName evidence="1">Uncharacterized protein</fullName>
    </submittedName>
</protein>
<dbReference type="EMBL" id="JABSTQ010010098">
    <property type="protein sequence ID" value="KAG0423463.1"/>
    <property type="molecule type" value="Genomic_DNA"/>
</dbReference>
<dbReference type="Proteomes" id="UP000805193">
    <property type="component" value="Unassembled WGS sequence"/>
</dbReference>
<comment type="caution">
    <text evidence="1">The sequence shown here is derived from an EMBL/GenBank/DDBJ whole genome shotgun (WGS) entry which is preliminary data.</text>
</comment>
<reference evidence="1 2" key="1">
    <citation type="journal article" date="2020" name="Cell">
        <title>Large-Scale Comparative Analyses of Tick Genomes Elucidate Their Genetic Diversity and Vector Capacities.</title>
        <authorList>
            <consortium name="Tick Genome and Microbiome Consortium (TIGMIC)"/>
            <person name="Jia N."/>
            <person name="Wang J."/>
            <person name="Shi W."/>
            <person name="Du L."/>
            <person name="Sun Y."/>
            <person name="Zhan W."/>
            <person name="Jiang J.F."/>
            <person name="Wang Q."/>
            <person name="Zhang B."/>
            <person name="Ji P."/>
            <person name="Bell-Sakyi L."/>
            <person name="Cui X.M."/>
            <person name="Yuan T.T."/>
            <person name="Jiang B.G."/>
            <person name="Yang W.F."/>
            <person name="Lam T.T."/>
            <person name="Chang Q.C."/>
            <person name="Ding S.J."/>
            <person name="Wang X.J."/>
            <person name="Zhu J.G."/>
            <person name="Ruan X.D."/>
            <person name="Zhao L."/>
            <person name="Wei J.T."/>
            <person name="Ye R.Z."/>
            <person name="Que T.C."/>
            <person name="Du C.H."/>
            <person name="Zhou Y.H."/>
            <person name="Cheng J.X."/>
            <person name="Dai P.F."/>
            <person name="Guo W.B."/>
            <person name="Han X.H."/>
            <person name="Huang E.J."/>
            <person name="Li L.F."/>
            <person name="Wei W."/>
            <person name="Gao Y.C."/>
            <person name="Liu J.Z."/>
            <person name="Shao H.Z."/>
            <person name="Wang X."/>
            <person name="Wang C.C."/>
            <person name="Yang T.C."/>
            <person name="Huo Q.B."/>
            <person name="Li W."/>
            <person name="Chen H.Y."/>
            <person name="Chen S.E."/>
            <person name="Zhou L.G."/>
            <person name="Ni X.B."/>
            <person name="Tian J.H."/>
            <person name="Sheng Y."/>
            <person name="Liu T."/>
            <person name="Pan Y.S."/>
            <person name="Xia L.Y."/>
            <person name="Li J."/>
            <person name="Zhao F."/>
            <person name="Cao W.C."/>
        </authorList>
    </citation>
    <scope>NUCLEOTIDE SEQUENCE [LARGE SCALE GENOMIC DNA]</scope>
    <source>
        <strain evidence="1">Iper-2018</strain>
    </source>
</reference>
<sequence length="828" mass="93360">CCCCFHGPCAAFSVLHPCQPGTGSDRQAVFYTHSVPLSQWTSENVLEWLACMNMLAYSDIFKAKEVSGSDLPSLDREKLSNMGIKEETSQTVLLRCIGELCRGSNTSSCCEEERNFLSSLLKEDGTGAQQQHQLEWQSFPPGTEQCDSCRHLLRGLAHQGLLCRDCGLVCHRGCAVTRGLPACRAQFLRQRAAILSLASLSRDLTTQFSLTEQSAPSYLLRCMQEIECLAHLNSNVDLYKAYSAPCLPDRVHEVALKLRDDPTQADLTGYDIHCLIGALKKYLRELVNPVIPVQFYDRFLEAAKHGAEEPRSVRLLQLVHQLPAHHEATLRNVMGHLCRLSRLQHARGHQEPPLALAHSLCFILLRPPWEETLQAVRNAKLHAQVLETLLLRGDWGEAMPDWAAPALPPRRLSRSGGHAGDCATPRSLQEAEWYWGDITREECSDKLKDTADGTFLVRDALDRGSGDYTLTLRVGGSNKLIKIYHRAGKYGFSEPLTFNSVTDLISHYRNVSLEHYNNFLNVKLLYPVSKFHDEDPDSDAEKVSQRLMEVNREYLGKSKQFDQFHDQFNRLSQELQIKNQALQSFAEAEAMFLEQADVLRHFQKEAPDHELKGLEENAALLQRRLKVLRESKNKLADDVRGRQAFYKQLEREINGLKLEVAQAAKQREKCQAWLQSKGVKKDRINKLLQDSSGEAKETAGRNSRDESGEAPGLYSDSTWFVQDCDRKEALRLLEGRRDGTFLVRPSKTPGQYALSIVAEGKVNHCLILKTERGYGFAEPYNIHPTLRSLVHHYAHTSLEEHNPLLKTTMAHPVFASSGGQQQPAQHPS</sequence>
<keyword evidence="2" id="KW-1185">Reference proteome</keyword>
<name>A0AC60PQV5_IXOPE</name>
<gene>
    <name evidence="1" type="ORF">HPB47_000764</name>
</gene>